<organism evidence="3 4">
    <name type="scientific">Candidatus Zymogenus saltonus</name>
    <dbReference type="NCBI Taxonomy" id="2844893"/>
    <lineage>
        <taxon>Bacteria</taxon>
        <taxon>Deltaproteobacteria</taxon>
        <taxon>Candidatus Zymogenia</taxon>
        <taxon>Candidatus Zymogeniales</taxon>
        <taxon>Candidatus Zymogenaceae</taxon>
        <taxon>Candidatus Zymogenus</taxon>
    </lineage>
</organism>
<dbReference type="Proteomes" id="UP000809273">
    <property type="component" value="Unassembled WGS sequence"/>
</dbReference>
<sequence>MREKEGRKDFFKRMFYLSTMGLSMAFAIFIGLGVGIFLDNHYKTHPLFTMILLIAGILAGFRNIYVLFVKYGLQKGKKDVGDEIKDASKKIPDWAISMGKKRDVRGKETKKSSDSSTSNSNK</sequence>
<feature type="transmembrane region" description="Helical" evidence="2">
    <location>
        <begin position="14"/>
        <end position="38"/>
    </location>
</feature>
<evidence type="ECO:0000313" key="3">
    <source>
        <dbReference type="EMBL" id="MBN1572824.1"/>
    </source>
</evidence>
<accession>A0A9D8PN68</accession>
<feature type="region of interest" description="Disordered" evidence="1">
    <location>
        <begin position="97"/>
        <end position="122"/>
    </location>
</feature>
<gene>
    <name evidence="3" type="ORF">JW984_06460</name>
</gene>
<evidence type="ECO:0000256" key="2">
    <source>
        <dbReference type="SAM" id="Phobius"/>
    </source>
</evidence>
<dbReference type="AlphaFoldDB" id="A0A9D8PN68"/>
<dbReference type="InterPro" id="IPR032820">
    <property type="entry name" value="ATPase_put"/>
</dbReference>
<name>A0A9D8PN68_9DELT</name>
<evidence type="ECO:0000313" key="4">
    <source>
        <dbReference type="Proteomes" id="UP000809273"/>
    </source>
</evidence>
<comment type="caution">
    <text evidence="3">The sequence shown here is derived from an EMBL/GenBank/DDBJ whole genome shotgun (WGS) entry which is preliminary data.</text>
</comment>
<proteinExistence type="predicted"/>
<reference evidence="3" key="2">
    <citation type="submission" date="2021-01" db="EMBL/GenBank/DDBJ databases">
        <authorList>
            <person name="Hahn C.R."/>
            <person name="Youssef N.H."/>
            <person name="Elshahed M."/>
        </authorList>
    </citation>
    <scope>NUCLEOTIDE SEQUENCE</scope>
    <source>
        <strain evidence="3">Zod_Metabat.24</strain>
    </source>
</reference>
<dbReference type="Pfam" id="PF09527">
    <property type="entry name" value="ATPase_gene1"/>
    <property type="match status" value="1"/>
</dbReference>
<protein>
    <submittedName>
        <fullName evidence="3">AtpZ/AtpI family protein</fullName>
    </submittedName>
</protein>
<reference evidence="3" key="1">
    <citation type="journal article" date="2021" name="Environ. Microbiol.">
        <title>Genomic characterization of three novel Desulfobacterota classes expand the metabolic and phylogenetic diversity of the phylum.</title>
        <authorList>
            <person name="Murphy C.L."/>
            <person name="Biggerstaff J."/>
            <person name="Eichhorn A."/>
            <person name="Ewing E."/>
            <person name="Shahan R."/>
            <person name="Soriano D."/>
            <person name="Stewart S."/>
            <person name="VanMol K."/>
            <person name="Walker R."/>
            <person name="Walters P."/>
            <person name="Elshahed M.S."/>
            <person name="Youssef N.H."/>
        </authorList>
    </citation>
    <scope>NUCLEOTIDE SEQUENCE</scope>
    <source>
        <strain evidence="3">Zod_Metabat.24</strain>
    </source>
</reference>
<evidence type="ECO:0000256" key="1">
    <source>
        <dbReference type="SAM" id="MobiDB-lite"/>
    </source>
</evidence>
<keyword evidence="2" id="KW-0812">Transmembrane</keyword>
<keyword evidence="2" id="KW-0472">Membrane</keyword>
<dbReference type="EMBL" id="JAFGIX010000030">
    <property type="protein sequence ID" value="MBN1572824.1"/>
    <property type="molecule type" value="Genomic_DNA"/>
</dbReference>
<keyword evidence="2" id="KW-1133">Transmembrane helix</keyword>
<feature type="transmembrane region" description="Helical" evidence="2">
    <location>
        <begin position="50"/>
        <end position="68"/>
    </location>
</feature>